<dbReference type="InterPro" id="IPR036511">
    <property type="entry name" value="TGT-like_sf"/>
</dbReference>
<feature type="binding site" evidence="7">
    <location>
        <position position="190"/>
    </location>
    <ligand>
        <name>substrate</name>
    </ligand>
</feature>
<dbReference type="GO" id="GO:0005829">
    <property type="term" value="C:cytosol"/>
    <property type="evidence" value="ECO:0007669"/>
    <property type="project" value="TreeGrafter"/>
</dbReference>
<evidence type="ECO:0000256" key="7">
    <source>
        <dbReference type="HAMAP-Rule" id="MF_00168"/>
    </source>
</evidence>
<dbReference type="GO" id="GO:0008616">
    <property type="term" value="P:tRNA queuosine(34) biosynthetic process"/>
    <property type="evidence" value="ECO:0007669"/>
    <property type="project" value="UniProtKB-UniRule"/>
</dbReference>
<dbReference type="HAMAP" id="MF_00168">
    <property type="entry name" value="Q_tRNA_Tgt"/>
    <property type="match status" value="1"/>
</dbReference>
<dbReference type="EMBL" id="DTIN01000014">
    <property type="protein sequence ID" value="HFX13346.1"/>
    <property type="molecule type" value="Genomic_DNA"/>
</dbReference>
<sequence length="389" mass="44946">MIFEKILDDNITKARLGKLRTYHGEINTPVFMPVGTQGAIKTVTPEEVKELGAEIILSNTYHLFLRPGHELIEKAGGLHVFMGWDRPILTDSGGYQVFSLARLRKIDEEGVYFNSHIDGTQYFFTPELVMDIQKALGSDIIMPLDICLGYGASYWETKDALKTTISWLKRTIDYKEKIGNSNQILFGIVQGGFYKELRKEAVEKLLEFDLKGIAIGGISVGEPKEAMYEIMGYTLDLLPKDKPRYLMGVGAPEDLIIGVSMGVDMFDCVLPTRLARHGVFYTKEGRKNVKNAKYKEDFTPLEEDCDCYSCKKFTKAYIRHLFLQHETLSYRLLTIHNLRFLFRLMEEIRKSIQEGRFGEFKREFLYKYLISDKENRLEKEDIWNKLLIY</sequence>
<keyword evidence="3 7" id="KW-0808">Transferase</keyword>
<comment type="caution">
    <text evidence="9">The sequence shown here is derived from an EMBL/GenBank/DDBJ whole genome shotgun (WGS) entry which is preliminary data.</text>
</comment>
<dbReference type="GO" id="GO:0046872">
    <property type="term" value="F:metal ion binding"/>
    <property type="evidence" value="ECO:0007669"/>
    <property type="project" value="UniProtKB-KW"/>
</dbReference>
<keyword evidence="4 7" id="KW-0819">tRNA processing</keyword>
<comment type="similarity">
    <text evidence="7">Belongs to the queuine tRNA-ribosyltransferase family.</text>
</comment>
<keyword evidence="5 7" id="KW-0671">Queuosine biosynthesis</keyword>
<name>A0A7C3MQP3_DICTH</name>
<comment type="function">
    <text evidence="7">Catalyzes the base-exchange of a guanine (G) residue with the queuine precursor 7-aminomethyl-7-deazaguanine (PreQ1) at position 34 (anticodon wobble position) in tRNAs with GU(N) anticodons (tRNA-Asp, -Asn, -His and -Tyr). Catalysis occurs through a double-displacement mechanism. The nucleophile active site attacks the C1' of nucleotide 34 to detach the guanine base from the RNA, forming a covalent enzyme-RNA intermediate. The proton acceptor active site deprotonates the incoming PreQ1, allowing a nucleophilic attack on the C1' of the ribose to form the product. After dissociation, two additional enzymatic reactions on the tRNA convert PreQ1 to queuine (Q), resulting in the hypermodified nucleoside queuosine (7-(((4,5-cis-dihydroxy-2-cyclopenten-1-yl)amino)methyl)-7-deazaguanosine).</text>
</comment>
<dbReference type="InterPro" id="IPR050076">
    <property type="entry name" value="ArchSynthase1/Queuine_TRR"/>
</dbReference>
<dbReference type="AlphaFoldDB" id="A0A7C3MQP3"/>
<proteinExistence type="inferred from homology"/>
<feature type="region of interest" description="RNA binding" evidence="7">
    <location>
        <begin position="248"/>
        <end position="254"/>
    </location>
</feature>
<comment type="catalytic activity">
    <reaction evidence="6 7">
        <text>7-aminomethyl-7-carbaguanine + guanosine(34) in tRNA = 7-aminomethyl-7-carbaguanosine(34) in tRNA + guanine</text>
        <dbReference type="Rhea" id="RHEA:24104"/>
        <dbReference type="Rhea" id="RHEA-COMP:10341"/>
        <dbReference type="Rhea" id="RHEA-COMP:10342"/>
        <dbReference type="ChEBI" id="CHEBI:16235"/>
        <dbReference type="ChEBI" id="CHEBI:58703"/>
        <dbReference type="ChEBI" id="CHEBI:74269"/>
        <dbReference type="ChEBI" id="CHEBI:82833"/>
        <dbReference type="EC" id="2.4.2.29"/>
    </reaction>
</comment>
<feature type="active site" description="Proton acceptor" evidence="7">
    <location>
        <position position="91"/>
    </location>
</feature>
<reference evidence="9" key="1">
    <citation type="journal article" date="2020" name="mSystems">
        <title>Genome- and Community-Level Interaction Insights into Carbon Utilization and Element Cycling Functions of Hydrothermarchaeota in Hydrothermal Sediment.</title>
        <authorList>
            <person name="Zhou Z."/>
            <person name="Liu Y."/>
            <person name="Xu W."/>
            <person name="Pan J."/>
            <person name="Luo Z.H."/>
            <person name="Li M."/>
        </authorList>
    </citation>
    <scope>NUCLEOTIDE SEQUENCE [LARGE SCALE GENOMIC DNA]</scope>
    <source>
        <strain evidence="9">SpSt-81</strain>
    </source>
</reference>
<feature type="binding site" evidence="7">
    <location>
        <position position="307"/>
    </location>
    <ligand>
        <name>Zn(2+)</name>
        <dbReference type="ChEBI" id="CHEBI:29105"/>
    </ligand>
</feature>
<evidence type="ECO:0000256" key="2">
    <source>
        <dbReference type="ARBA" id="ARBA00022676"/>
    </source>
</evidence>
<comment type="pathway">
    <text evidence="1 7">tRNA modification; tRNA-queuosine biosynthesis.</text>
</comment>
<dbReference type="InterPro" id="IPR004803">
    <property type="entry name" value="TGT"/>
</dbReference>
<gene>
    <name evidence="7" type="primary">tgt</name>
    <name evidence="9" type="ORF">ENW00_04185</name>
</gene>
<feature type="binding site" evidence="7">
    <location>
        <position position="217"/>
    </location>
    <ligand>
        <name>substrate</name>
    </ligand>
</feature>
<dbReference type="UniPathway" id="UPA00392"/>
<dbReference type="Gene3D" id="3.20.20.105">
    <property type="entry name" value="Queuine tRNA-ribosyltransferase-like"/>
    <property type="match status" value="1"/>
</dbReference>
<feature type="region of interest" description="RNA binding; important for wobble base 34 recognition" evidence="7">
    <location>
        <begin position="272"/>
        <end position="276"/>
    </location>
</feature>
<dbReference type="NCBIfam" id="TIGR00430">
    <property type="entry name" value="Q_tRNA_tgt"/>
    <property type="match status" value="1"/>
</dbReference>
<dbReference type="InterPro" id="IPR002616">
    <property type="entry name" value="tRNA_ribo_trans-like"/>
</dbReference>
<keyword evidence="2 7" id="KW-0328">Glycosyltransferase</keyword>
<dbReference type="EC" id="2.4.2.29" evidence="7"/>
<feature type="domain" description="tRNA-guanine(15) transglycosylase-like" evidence="8">
    <location>
        <begin position="12"/>
        <end position="368"/>
    </location>
</feature>
<evidence type="ECO:0000313" key="9">
    <source>
        <dbReference type="EMBL" id="HFX13346.1"/>
    </source>
</evidence>
<feature type="binding site" evidence="7">
    <location>
        <position position="305"/>
    </location>
    <ligand>
        <name>Zn(2+)</name>
        <dbReference type="ChEBI" id="CHEBI:29105"/>
    </ligand>
</feature>
<comment type="subunit">
    <text evidence="7">Homodimer. Within each dimer, one monomer is responsible for RNA recognition and catalysis, while the other monomer binds to the replacement base PreQ1.</text>
</comment>
<feature type="active site" description="Nucleophile" evidence="7">
    <location>
        <position position="267"/>
    </location>
</feature>
<evidence type="ECO:0000256" key="3">
    <source>
        <dbReference type="ARBA" id="ARBA00022679"/>
    </source>
</evidence>
<evidence type="ECO:0000256" key="6">
    <source>
        <dbReference type="ARBA" id="ARBA00050112"/>
    </source>
</evidence>
<dbReference type="GO" id="GO:0008479">
    <property type="term" value="F:tRNA-guanosine(34) queuine transglycosylase activity"/>
    <property type="evidence" value="ECO:0007669"/>
    <property type="project" value="UniProtKB-UniRule"/>
</dbReference>
<feature type="binding site" evidence="7">
    <location>
        <position position="336"/>
    </location>
    <ligand>
        <name>Zn(2+)</name>
        <dbReference type="ChEBI" id="CHEBI:29105"/>
    </ligand>
</feature>
<feature type="binding site" evidence="7">
    <location>
        <begin position="91"/>
        <end position="95"/>
    </location>
    <ligand>
        <name>substrate</name>
    </ligand>
</feature>
<dbReference type="SUPFAM" id="SSF51713">
    <property type="entry name" value="tRNA-guanine transglycosylase"/>
    <property type="match status" value="1"/>
</dbReference>
<accession>A0A7C3MQP3</accession>
<dbReference type="FunFam" id="3.20.20.105:FF:000001">
    <property type="entry name" value="Queuine tRNA-ribosyltransferase"/>
    <property type="match status" value="1"/>
</dbReference>
<comment type="cofactor">
    <cofactor evidence="7">
        <name>Zn(2+)</name>
        <dbReference type="ChEBI" id="CHEBI:29105"/>
    </cofactor>
    <text evidence="7">Binds 1 zinc ion per subunit.</text>
</comment>
<dbReference type="Pfam" id="PF01702">
    <property type="entry name" value="TGT"/>
    <property type="match status" value="1"/>
</dbReference>
<protein>
    <recommendedName>
        <fullName evidence="7">Queuine tRNA-ribosyltransferase</fullName>
        <ecNumber evidence="7">2.4.2.29</ecNumber>
    </recommendedName>
    <alternativeName>
        <fullName evidence="7">Guanine insertion enzyme</fullName>
    </alternativeName>
    <alternativeName>
        <fullName evidence="7">tRNA-guanine transglycosylase</fullName>
    </alternativeName>
</protein>
<evidence type="ECO:0000256" key="5">
    <source>
        <dbReference type="ARBA" id="ARBA00022785"/>
    </source>
</evidence>
<feature type="binding site" evidence="7">
    <location>
        <position position="145"/>
    </location>
    <ligand>
        <name>substrate</name>
    </ligand>
</feature>
<keyword evidence="7" id="KW-0479">Metal-binding</keyword>
<feature type="binding site" evidence="7">
    <location>
        <position position="310"/>
    </location>
    <ligand>
        <name>Zn(2+)</name>
        <dbReference type="ChEBI" id="CHEBI:29105"/>
    </ligand>
</feature>
<keyword evidence="7" id="KW-0862">Zinc</keyword>
<evidence type="ECO:0000259" key="8">
    <source>
        <dbReference type="Pfam" id="PF01702"/>
    </source>
</evidence>
<dbReference type="NCBIfam" id="TIGR00449">
    <property type="entry name" value="tgt_general"/>
    <property type="match status" value="1"/>
</dbReference>
<dbReference type="PANTHER" id="PTHR46499:SF1">
    <property type="entry name" value="QUEUINE TRNA-RIBOSYLTRANSFERASE"/>
    <property type="match status" value="1"/>
</dbReference>
<dbReference type="PANTHER" id="PTHR46499">
    <property type="entry name" value="QUEUINE TRNA-RIBOSYLTRANSFERASE"/>
    <property type="match status" value="1"/>
</dbReference>
<organism evidence="9">
    <name type="scientific">Dictyoglomus thermophilum</name>
    <dbReference type="NCBI Taxonomy" id="14"/>
    <lineage>
        <taxon>Bacteria</taxon>
        <taxon>Pseudomonadati</taxon>
        <taxon>Dictyoglomota</taxon>
        <taxon>Dictyoglomia</taxon>
        <taxon>Dictyoglomales</taxon>
        <taxon>Dictyoglomaceae</taxon>
        <taxon>Dictyoglomus</taxon>
    </lineage>
</organism>
<evidence type="ECO:0000256" key="4">
    <source>
        <dbReference type="ARBA" id="ARBA00022694"/>
    </source>
</evidence>
<evidence type="ECO:0000256" key="1">
    <source>
        <dbReference type="ARBA" id="ARBA00004691"/>
    </source>
</evidence>